<dbReference type="Gene3D" id="3.40.50.2000">
    <property type="entry name" value="Glycogen Phosphorylase B"/>
    <property type="match status" value="1"/>
</dbReference>
<dbReference type="Proteomes" id="UP000297540">
    <property type="component" value="Unassembled WGS sequence"/>
</dbReference>
<dbReference type="SUPFAM" id="SSF53756">
    <property type="entry name" value="UDP-Glycosyltransferase/glycogen phosphorylase"/>
    <property type="match status" value="1"/>
</dbReference>
<evidence type="ECO:0000313" key="1">
    <source>
        <dbReference type="EMBL" id="TFF38816.1"/>
    </source>
</evidence>
<accession>A0A4Y8SKA5</accession>
<evidence type="ECO:0000313" key="2">
    <source>
        <dbReference type="Proteomes" id="UP000297540"/>
    </source>
</evidence>
<name>A0A4Y8SKA5_9SPHI</name>
<gene>
    <name evidence="1" type="ORF">E2R66_07360</name>
</gene>
<sequence>MRKPKICLFTAHAPNVGGGGAILRSLLANLPGLDVRWYYIGSGPVVGYESGYLGPALMGGAMLKDITQTRKMLNGGKLPFIDELYQKLLNIPCDSYWIVSHNEGLRIAIELAVRQHKRPVHMTVHDDWAGALCARSVRYRLMGGAAKKLTVKALKTVPSFDLISGGMRNYYRGLSARRGEVCHRYLLESTILFTPEPETGDSILIGHIGSIYDKKDLFAFLALAKAFYQQQHKTVILQMWGCHLKPADVPAALQANIKFYDTLPEEKVIPQLAKCHFVYCMYPLSKALHTFSKTSLPTKLSSYLQAARPIFGHGPSDSTLAEFLGTTKLGAIWSAADKQKGFELLEAISALQPSHADWQEARKRYFGEKNLEVMNKALNQHGSMD</sequence>
<organism evidence="1 2">
    <name type="scientific">Mucilaginibacter psychrotolerans</name>
    <dbReference type="NCBI Taxonomy" id="1524096"/>
    <lineage>
        <taxon>Bacteria</taxon>
        <taxon>Pseudomonadati</taxon>
        <taxon>Bacteroidota</taxon>
        <taxon>Sphingobacteriia</taxon>
        <taxon>Sphingobacteriales</taxon>
        <taxon>Sphingobacteriaceae</taxon>
        <taxon>Mucilaginibacter</taxon>
    </lineage>
</organism>
<dbReference type="OrthoDB" id="3180470at2"/>
<keyword evidence="2" id="KW-1185">Reference proteome</keyword>
<evidence type="ECO:0008006" key="3">
    <source>
        <dbReference type="Google" id="ProtNLM"/>
    </source>
</evidence>
<dbReference type="AlphaFoldDB" id="A0A4Y8SKA5"/>
<dbReference type="RefSeq" id="WP_133228243.1">
    <property type="nucleotide sequence ID" value="NZ_SOZE01000005.1"/>
</dbReference>
<proteinExistence type="predicted"/>
<comment type="caution">
    <text evidence="1">The sequence shown here is derived from an EMBL/GenBank/DDBJ whole genome shotgun (WGS) entry which is preliminary data.</text>
</comment>
<reference evidence="1 2" key="1">
    <citation type="journal article" date="2017" name="Int. J. Syst. Evol. Microbiol.">
        <title>Mucilaginibacterpsychrotolerans sp. nov., isolated from peatlands.</title>
        <authorList>
            <person name="Deng Y."/>
            <person name="Shen L."/>
            <person name="Xu B."/>
            <person name="Liu Y."/>
            <person name="Gu Z."/>
            <person name="Liu H."/>
            <person name="Zhou Y."/>
        </authorList>
    </citation>
    <scope>NUCLEOTIDE SEQUENCE [LARGE SCALE GENOMIC DNA]</scope>
    <source>
        <strain evidence="1 2">NH7-4</strain>
    </source>
</reference>
<dbReference type="EMBL" id="SOZE01000005">
    <property type="protein sequence ID" value="TFF38816.1"/>
    <property type="molecule type" value="Genomic_DNA"/>
</dbReference>
<protein>
    <recommendedName>
        <fullName evidence="3">Glycosyltransferase subfamily 4-like N-terminal domain-containing protein</fullName>
    </recommendedName>
</protein>